<feature type="region of interest" description="Disordered" evidence="5">
    <location>
        <begin position="1"/>
        <end position="22"/>
    </location>
</feature>
<sequence length="804" mass="90544">MSKRRKQHRSQSSHSKPDPAAPEHHPLLSLLNGVQLFLVGTLITTRYFLPAESAPQGDTLHIALGWFIVVILFSSSLLLDRSWTPRLDRYDFGVWLLVSGQVIATMVMILITEGQKRAALNLMWEWVSLGLSFSLIRRIIATTQLRTVLLQGLLTTIVLLSVYGIWQHHWMYGQLAEEYLSARQQFDTASTPAERSEFQKKLLSMGVPADALSGSGQQLFEQRLLDSTEPLGMFALANTFAGLLAVGFLIAFSQTVHALFDKTRHVTSKGSRFKSWILLLPTILIGYCLILTKSRTAWVGVVGGLVSLGILKLIRHKEQSQAWKKQAIKWGSMAGIILLGFFLLATFSGGFDKEVLTEAPKSLKYRLEWWTATWDLIKESPLWGTGPGNFREHYLKYKLPGSSEEIADPHNLFLDVWANGGMIAFTGLLTVLMLACYHWVIKPSASSNESKTEIDSFQNEMSTSQVALLLGFIFAFPFLWGIQLFLQSIDETLLWIFCLGWLVLYFMLNLGWKTDDEFQQIEDRSSLLSLSLAAGFVALSIHLLGAGGIAMPAITQTWFLLLALAVPVTCQQAHESGNLPLKSSSGKSKPLKSIHLKTLLLFVCLLMIVFFVWSSFAPTIHRKRLVIKGEQALLRGRSAQSAQRFFRQATQTDPLSPGPWQALAQINFNQWTQREHDDRDAFDQGVKQLKEAIRRNPFNPLSYFELGQKFFQEYHISKTQADLDDAIDNLNQAVTGYPNNARYRAALAEVLFEAGQINESQGEARQAIDLDEANHQAQHIDKYLSEKTLNKMKEIINLSHRNQN</sequence>
<feature type="transmembrane region" description="Helical" evidence="6">
    <location>
        <begin position="273"/>
        <end position="292"/>
    </location>
</feature>
<keyword evidence="2 6" id="KW-0812">Transmembrane</keyword>
<dbReference type="InterPro" id="IPR051533">
    <property type="entry name" value="WaaL-like"/>
</dbReference>
<evidence type="ECO:0000256" key="4">
    <source>
        <dbReference type="ARBA" id="ARBA00023136"/>
    </source>
</evidence>
<gene>
    <name evidence="8" type="ORF">V202x_50590</name>
</gene>
<dbReference type="SUPFAM" id="SSF48452">
    <property type="entry name" value="TPR-like"/>
    <property type="match status" value="1"/>
</dbReference>
<evidence type="ECO:0000259" key="7">
    <source>
        <dbReference type="Pfam" id="PF04932"/>
    </source>
</evidence>
<feature type="transmembrane region" description="Helical" evidence="6">
    <location>
        <begin position="492"/>
        <end position="512"/>
    </location>
</feature>
<dbReference type="AlphaFoldDB" id="A0A517X2A4"/>
<keyword evidence="4 6" id="KW-0472">Membrane</keyword>
<dbReference type="Proteomes" id="UP000318384">
    <property type="component" value="Chromosome"/>
</dbReference>
<feature type="transmembrane region" description="Helical" evidence="6">
    <location>
        <begin position="60"/>
        <end position="80"/>
    </location>
</feature>
<dbReference type="Gene3D" id="1.25.40.10">
    <property type="entry name" value="Tetratricopeptide repeat domain"/>
    <property type="match status" value="2"/>
</dbReference>
<feature type="transmembrane region" description="Helical" evidence="6">
    <location>
        <begin position="466"/>
        <end position="486"/>
    </location>
</feature>
<evidence type="ECO:0000256" key="2">
    <source>
        <dbReference type="ARBA" id="ARBA00022692"/>
    </source>
</evidence>
<keyword evidence="3 6" id="KW-1133">Transmembrane helix</keyword>
<comment type="subcellular location">
    <subcellularLocation>
        <location evidence="1">Membrane</location>
        <topology evidence="1">Multi-pass membrane protein</topology>
    </subcellularLocation>
</comment>
<dbReference type="PANTHER" id="PTHR37422:SF13">
    <property type="entry name" value="LIPOPOLYSACCHARIDE BIOSYNTHESIS PROTEIN PA4999-RELATED"/>
    <property type="match status" value="1"/>
</dbReference>
<reference evidence="8 9" key="1">
    <citation type="submission" date="2019-03" db="EMBL/GenBank/DDBJ databases">
        <title>Deep-cultivation of Planctomycetes and their phenomic and genomic characterization uncovers novel biology.</title>
        <authorList>
            <person name="Wiegand S."/>
            <person name="Jogler M."/>
            <person name="Boedeker C."/>
            <person name="Pinto D."/>
            <person name="Vollmers J."/>
            <person name="Rivas-Marin E."/>
            <person name="Kohn T."/>
            <person name="Peeters S.H."/>
            <person name="Heuer A."/>
            <person name="Rast P."/>
            <person name="Oberbeckmann S."/>
            <person name="Bunk B."/>
            <person name="Jeske O."/>
            <person name="Meyerdierks A."/>
            <person name="Storesund J.E."/>
            <person name="Kallscheuer N."/>
            <person name="Luecker S."/>
            <person name="Lage O.M."/>
            <person name="Pohl T."/>
            <person name="Merkel B.J."/>
            <person name="Hornburger P."/>
            <person name="Mueller R.-W."/>
            <person name="Bruemmer F."/>
            <person name="Labrenz M."/>
            <person name="Spormann A.M."/>
            <person name="Op den Camp H."/>
            <person name="Overmann J."/>
            <person name="Amann R."/>
            <person name="Jetten M.S.M."/>
            <person name="Mascher T."/>
            <person name="Medema M.H."/>
            <person name="Devos D.P."/>
            <person name="Kaster A.-K."/>
            <person name="Ovreas L."/>
            <person name="Rohde M."/>
            <person name="Galperin M.Y."/>
            <person name="Jogler C."/>
        </authorList>
    </citation>
    <scope>NUCLEOTIDE SEQUENCE [LARGE SCALE GENOMIC DNA]</scope>
    <source>
        <strain evidence="8 9">V202</strain>
    </source>
</reference>
<feature type="transmembrane region" description="Helical" evidence="6">
    <location>
        <begin position="118"/>
        <end position="136"/>
    </location>
</feature>
<evidence type="ECO:0000256" key="5">
    <source>
        <dbReference type="SAM" id="MobiDB-lite"/>
    </source>
</evidence>
<evidence type="ECO:0000313" key="8">
    <source>
        <dbReference type="EMBL" id="QDU11635.1"/>
    </source>
</evidence>
<feature type="compositionally biased region" description="Basic residues" evidence="5">
    <location>
        <begin position="1"/>
        <end position="11"/>
    </location>
</feature>
<feature type="transmembrane region" description="Helical" evidence="6">
    <location>
        <begin position="231"/>
        <end position="252"/>
    </location>
</feature>
<feature type="transmembrane region" description="Helical" evidence="6">
    <location>
        <begin position="27"/>
        <end position="48"/>
    </location>
</feature>
<feature type="domain" description="O-antigen ligase-related" evidence="7">
    <location>
        <begin position="282"/>
        <end position="428"/>
    </location>
</feature>
<dbReference type="InterPro" id="IPR011990">
    <property type="entry name" value="TPR-like_helical_dom_sf"/>
</dbReference>
<proteinExistence type="predicted"/>
<feature type="transmembrane region" description="Helical" evidence="6">
    <location>
        <begin position="148"/>
        <end position="166"/>
    </location>
</feature>
<dbReference type="Pfam" id="PF04932">
    <property type="entry name" value="Wzy_C"/>
    <property type="match status" value="1"/>
</dbReference>
<evidence type="ECO:0000256" key="1">
    <source>
        <dbReference type="ARBA" id="ARBA00004141"/>
    </source>
</evidence>
<feature type="transmembrane region" description="Helical" evidence="6">
    <location>
        <begin position="327"/>
        <end position="347"/>
    </location>
</feature>
<feature type="transmembrane region" description="Helical" evidence="6">
    <location>
        <begin position="594"/>
        <end position="616"/>
    </location>
</feature>
<accession>A0A517X2A4</accession>
<evidence type="ECO:0000256" key="6">
    <source>
        <dbReference type="SAM" id="Phobius"/>
    </source>
</evidence>
<dbReference type="EMBL" id="CP037422">
    <property type="protein sequence ID" value="QDU11635.1"/>
    <property type="molecule type" value="Genomic_DNA"/>
</dbReference>
<feature type="transmembrane region" description="Helical" evidence="6">
    <location>
        <begin position="92"/>
        <end position="112"/>
    </location>
</feature>
<keyword evidence="9" id="KW-1185">Reference proteome</keyword>
<evidence type="ECO:0000313" key="9">
    <source>
        <dbReference type="Proteomes" id="UP000318384"/>
    </source>
</evidence>
<dbReference type="RefSeq" id="WP_197993077.1">
    <property type="nucleotide sequence ID" value="NZ_CP037422.1"/>
</dbReference>
<dbReference type="GO" id="GO:0016020">
    <property type="term" value="C:membrane"/>
    <property type="evidence" value="ECO:0007669"/>
    <property type="project" value="UniProtKB-SubCell"/>
</dbReference>
<feature type="transmembrane region" description="Helical" evidence="6">
    <location>
        <begin position="422"/>
        <end position="441"/>
    </location>
</feature>
<dbReference type="GO" id="GO:0016874">
    <property type="term" value="F:ligase activity"/>
    <property type="evidence" value="ECO:0007669"/>
    <property type="project" value="UniProtKB-KW"/>
</dbReference>
<feature type="transmembrane region" description="Helical" evidence="6">
    <location>
        <begin position="298"/>
        <end position="315"/>
    </location>
</feature>
<keyword evidence="8" id="KW-0436">Ligase</keyword>
<evidence type="ECO:0000256" key="3">
    <source>
        <dbReference type="ARBA" id="ARBA00022989"/>
    </source>
</evidence>
<feature type="transmembrane region" description="Helical" evidence="6">
    <location>
        <begin position="532"/>
        <end position="551"/>
    </location>
</feature>
<dbReference type="InterPro" id="IPR007016">
    <property type="entry name" value="O-antigen_ligase-rel_domated"/>
</dbReference>
<dbReference type="PANTHER" id="PTHR37422">
    <property type="entry name" value="TEICHURONIC ACID BIOSYNTHESIS PROTEIN TUAE"/>
    <property type="match status" value="1"/>
</dbReference>
<protein>
    <submittedName>
        <fullName evidence="8">O-Antigen ligase</fullName>
    </submittedName>
</protein>
<organism evidence="8 9">
    <name type="scientific">Gimesia aquarii</name>
    <dbReference type="NCBI Taxonomy" id="2527964"/>
    <lineage>
        <taxon>Bacteria</taxon>
        <taxon>Pseudomonadati</taxon>
        <taxon>Planctomycetota</taxon>
        <taxon>Planctomycetia</taxon>
        <taxon>Planctomycetales</taxon>
        <taxon>Planctomycetaceae</taxon>
        <taxon>Gimesia</taxon>
    </lineage>
</organism>
<name>A0A517X2A4_9PLAN</name>